<dbReference type="AlphaFoldDB" id="A0A3R9FP91"/>
<dbReference type="InterPro" id="IPR050417">
    <property type="entry name" value="Sugar_Epim/Isomerase"/>
</dbReference>
<dbReference type="PIRSF" id="PIRSF006241">
    <property type="entry name" value="HyI"/>
    <property type="match status" value="1"/>
</dbReference>
<evidence type="ECO:0000256" key="1">
    <source>
        <dbReference type="ARBA" id="ARBA00023235"/>
    </source>
</evidence>
<dbReference type="InterPro" id="IPR026040">
    <property type="entry name" value="HyI-like"/>
</dbReference>
<comment type="similarity">
    <text evidence="2">Belongs to the hyi family.</text>
</comment>
<sequence length="258" mass="28977">MPKFAANISWLFTELPFVERFARAREAGFTGVECLFPYDVPLAELCDAQRQSGLPVVLINAPPGDWARGARGLAAQPDCDEAFIDAILLAREYASALGCRQVHVMAGHRVISLSEQQQYQLLIQRLRQAANLLAEKNISVLIEPLNKEDMPGYFVNSFPLAEKIIHDVGCDNIGLQFDIYHCQKLHGNIITNIQRYLPITRHYQVASSPGRNEPGSGELNDDWIFSQIDNMNYHGWVGCEYQPLTPPGADIHWLAPYK</sequence>
<feature type="domain" description="Xylose isomerase-like TIM barrel" evidence="4">
    <location>
        <begin position="21"/>
        <end position="255"/>
    </location>
</feature>
<dbReference type="RefSeq" id="WP_125294633.1">
    <property type="nucleotide sequence ID" value="NZ_JAPTZM010000006.1"/>
</dbReference>
<accession>A0A3R9FP91</accession>
<feature type="active site" description="Proton donor/acceptor" evidence="3">
    <location>
        <position position="240"/>
    </location>
</feature>
<dbReference type="GO" id="GO:0046487">
    <property type="term" value="P:glyoxylate metabolic process"/>
    <property type="evidence" value="ECO:0007669"/>
    <property type="project" value="TreeGrafter"/>
</dbReference>
<evidence type="ECO:0000256" key="3">
    <source>
        <dbReference type="PIRSR" id="PIRSR006241-50"/>
    </source>
</evidence>
<dbReference type="InterPro" id="IPR013022">
    <property type="entry name" value="Xyl_isomerase-like_TIM-brl"/>
</dbReference>
<comment type="caution">
    <text evidence="5">The sequence shown here is derived from an EMBL/GenBank/DDBJ whole genome shotgun (WGS) entry which is preliminary data.</text>
</comment>
<dbReference type="SUPFAM" id="SSF51658">
    <property type="entry name" value="Xylose isomerase-like"/>
    <property type="match status" value="1"/>
</dbReference>
<evidence type="ECO:0000256" key="2">
    <source>
        <dbReference type="PIRNR" id="PIRNR006241"/>
    </source>
</evidence>
<name>A0A3R9FP91_9ENTR</name>
<feature type="active site" description="Proton donor/acceptor" evidence="3">
    <location>
        <position position="143"/>
    </location>
</feature>
<reference evidence="5 6" key="1">
    <citation type="submission" date="2018-10" db="EMBL/GenBank/DDBJ databases">
        <title>Transmission dynamics of multidrug resistant bacteria on intensive care unit surfaces.</title>
        <authorList>
            <person name="D'Souza A.W."/>
            <person name="Potter R.F."/>
            <person name="Wallace M."/>
            <person name="Shupe A."/>
            <person name="Patel S."/>
            <person name="Sun S."/>
            <person name="Gul D."/>
            <person name="Kwon J.H."/>
            <person name="Andleeb S."/>
            <person name="Burnham C.-A.D."/>
            <person name="Dantas G."/>
        </authorList>
    </citation>
    <scope>NUCLEOTIDE SEQUENCE [LARGE SCALE GENOMIC DNA]</scope>
    <source>
        <strain evidence="5 6">AS_373</strain>
    </source>
</reference>
<dbReference type="InterPro" id="IPR036237">
    <property type="entry name" value="Xyl_isomerase-like_sf"/>
</dbReference>
<organism evidence="5 6">
    <name type="scientific">Atlantibacter subterraneus</name>
    <dbReference type="NCBI Taxonomy" id="255519"/>
    <lineage>
        <taxon>Bacteria</taxon>
        <taxon>Pseudomonadati</taxon>
        <taxon>Pseudomonadota</taxon>
        <taxon>Gammaproteobacteria</taxon>
        <taxon>Enterobacterales</taxon>
        <taxon>Enterobacteriaceae</taxon>
        <taxon>Atlantibacter</taxon>
    </lineage>
</organism>
<gene>
    <name evidence="5" type="ORF">EGT71_18245</name>
</gene>
<keyword evidence="1 2" id="KW-0413">Isomerase</keyword>
<proteinExistence type="inferred from homology"/>
<dbReference type="Gene3D" id="3.20.20.150">
    <property type="entry name" value="Divalent-metal-dependent TIM barrel enzymes"/>
    <property type="match status" value="1"/>
</dbReference>
<evidence type="ECO:0000313" key="5">
    <source>
        <dbReference type="EMBL" id="RSE23535.1"/>
    </source>
</evidence>
<dbReference type="PANTHER" id="PTHR43489:SF6">
    <property type="entry name" value="HYDROXYPYRUVATE ISOMERASE-RELATED"/>
    <property type="match status" value="1"/>
</dbReference>
<evidence type="ECO:0000259" key="4">
    <source>
        <dbReference type="Pfam" id="PF01261"/>
    </source>
</evidence>
<evidence type="ECO:0000313" key="6">
    <source>
        <dbReference type="Proteomes" id="UP000275331"/>
    </source>
</evidence>
<dbReference type="GO" id="GO:0008903">
    <property type="term" value="F:hydroxypyruvate isomerase activity"/>
    <property type="evidence" value="ECO:0007669"/>
    <property type="project" value="TreeGrafter"/>
</dbReference>
<protein>
    <submittedName>
        <fullName evidence="5">Hydroxypyruvate isomerase</fullName>
    </submittedName>
</protein>
<dbReference type="Proteomes" id="UP000275331">
    <property type="component" value="Unassembled WGS sequence"/>
</dbReference>
<dbReference type="PANTHER" id="PTHR43489">
    <property type="entry name" value="ISOMERASE"/>
    <property type="match status" value="1"/>
</dbReference>
<dbReference type="Pfam" id="PF01261">
    <property type="entry name" value="AP_endonuc_2"/>
    <property type="match status" value="1"/>
</dbReference>
<dbReference type="EMBL" id="RHXB01000013">
    <property type="protein sequence ID" value="RSE23535.1"/>
    <property type="molecule type" value="Genomic_DNA"/>
</dbReference>
<dbReference type="FunFam" id="3.20.20.150:FF:000007">
    <property type="entry name" value="Hydroxypyruvate isomerase"/>
    <property type="match status" value="1"/>
</dbReference>
<keyword evidence="5" id="KW-0670">Pyruvate</keyword>
<dbReference type="OrthoDB" id="9786584at2"/>